<evidence type="ECO:0000313" key="3">
    <source>
        <dbReference type="EMBL" id="MVA75249.1"/>
    </source>
</evidence>
<dbReference type="SUPFAM" id="SSF51905">
    <property type="entry name" value="FAD/NAD(P)-binding domain"/>
    <property type="match status" value="1"/>
</dbReference>
<dbReference type="AlphaFoldDB" id="A0A6A9V0A3"/>
<comment type="caution">
    <text evidence="3">The sequence shown here is derived from an EMBL/GenBank/DDBJ whole genome shotgun (WGS) entry which is preliminary data.</text>
</comment>
<dbReference type="Pfam" id="PF01593">
    <property type="entry name" value="Amino_oxidase"/>
    <property type="match status" value="1"/>
</dbReference>
<accession>A0A6A9V0A3</accession>
<dbReference type="RefSeq" id="WP_331714372.1">
    <property type="nucleotide sequence ID" value="NZ_WPCU01000004.1"/>
</dbReference>
<evidence type="ECO:0000313" key="4">
    <source>
        <dbReference type="Proteomes" id="UP000435304"/>
    </source>
</evidence>
<dbReference type="PANTHER" id="PTHR42923">
    <property type="entry name" value="PROTOPORPHYRINOGEN OXIDASE"/>
    <property type="match status" value="1"/>
</dbReference>
<dbReference type="PANTHER" id="PTHR42923:SF43">
    <property type="entry name" value="AMINE OXIDASE"/>
    <property type="match status" value="1"/>
</dbReference>
<dbReference type="Proteomes" id="UP000435304">
    <property type="component" value="Unassembled WGS sequence"/>
</dbReference>
<reference evidence="3 4" key="1">
    <citation type="submission" date="2019-12" db="EMBL/GenBank/DDBJ databases">
        <title>Auraticoccus cholistani sp. nov., an actinomycete isolated from soil of Cholistan desert.</title>
        <authorList>
            <person name="Cheema M.T."/>
        </authorList>
    </citation>
    <scope>NUCLEOTIDE SEQUENCE [LARGE SCALE GENOMIC DNA]</scope>
    <source>
        <strain evidence="3 4">F435</strain>
    </source>
</reference>
<protein>
    <submittedName>
        <fullName evidence="3">NAD(P)-binding protein</fullName>
    </submittedName>
</protein>
<dbReference type="EMBL" id="WPCU01000004">
    <property type="protein sequence ID" value="MVA75249.1"/>
    <property type="molecule type" value="Genomic_DNA"/>
</dbReference>
<sequence>MSSRRWRPGRDRRAVRHPAEPPRTGADPHRPRHAVVAGGGIAGLTAATVLAEQGVRVTLVEPEATLGGRVRSWPVGDGRTMSRGFHAFFRQYYTLRALLRRTDPTLSRLTPVPDYPLQLAGGHRDSFARVPRTPPLGMMAFVARSPSFTARDLARVDVRRALALLRVDFPATFAELDGTSASQVLDRLRFPARARHLALEVFARSFFAHPDDFSGGELVAMFHSYFLGSGEGLLFDVPDGDYDRVLWAPLGRYLSGLGVDLRTRARVEALAEDGEGLRVAVSGEELAADAVVLATDQRPLQQLVAATPWLGDEPWRARIAERRNAPPFAVWRMWLDRPCRPGSPPFLGTSGFGGLDNVTLVHTFEAEARDWARATGGSVVELHAYAVGARGASPDEATLRRELRAALSSLHPELDGAAVLAEELLLRDDCPLVDTSPWHRRPEVATPDPRVVLAGDGIRCDLPVALMERAAVTGVQAANTLLSGWGRTGEDIWSVPTRGLLA</sequence>
<organism evidence="3 4">
    <name type="scientific">Auraticoccus cholistanensis</name>
    <dbReference type="NCBI Taxonomy" id="2656650"/>
    <lineage>
        <taxon>Bacteria</taxon>
        <taxon>Bacillati</taxon>
        <taxon>Actinomycetota</taxon>
        <taxon>Actinomycetes</taxon>
        <taxon>Propionibacteriales</taxon>
        <taxon>Propionibacteriaceae</taxon>
        <taxon>Auraticoccus</taxon>
    </lineage>
</organism>
<feature type="compositionally biased region" description="Basic and acidic residues" evidence="1">
    <location>
        <begin position="8"/>
        <end position="20"/>
    </location>
</feature>
<proteinExistence type="predicted"/>
<dbReference type="Gene3D" id="3.50.50.60">
    <property type="entry name" value="FAD/NAD(P)-binding domain"/>
    <property type="match status" value="1"/>
</dbReference>
<dbReference type="InterPro" id="IPR002937">
    <property type="entry name" value="Amino_oxidase"/>
</dbReference>
<keyword evidence="4" id="KW-1185">Reference proteome</keyword>
<evidence type="ECO:0000256" key="1">
    <source>
        <dbReference type="SAM" id="MobiDB-lite"/>
    </source>
</evidence>
<dbReference type="InterPro" id="IPR050464">
    <property type="entry name" value="Zeta_carotene_desat/Oxidored"/>
</dbReference>
<gene>
    <name evidence="3" type="ORF">GC722_04280</name>
</gene>
<name>A0A6A9V0A3_9ACTN</name>
<dbReference type="InterPro" id="IPR036188">
    <property type="entry name" value="FAD/NAD-bd_sf"/>
</dbReference>
<evidence type="ECO:0000259" key="2">
    <source>
        <dbReference type="Pfam" id="PF01593"/>
    </source>
</evidence>
<feature type="region of interest" description="Disordered" evidence="1">
    <location>
        <begin position="1"/>
        <end position="32"/>
    </location>
</feature>
<dbReference type="GO" id="GO:0016491">
    <property type="term" value="F:oxidoreductase activity"/>
    <property type="evidence" value="ECO:0007669"/>
    <property type="project" value="InterPro"/>
</dbReference>
<feature type="domain" description="Amine oxidase" evidence="2">
    <location>
        <begin position="41"/>
        <end position="481"/>
    </location>
</feature>